<dbReference type="Proteomes" id="UP000004121">
    <property type="component" value="Unassembled WGS sequence"/>
</dbReference>
<name>C2KVJ1_9FIRM</name>
<dbReference type="EMBL" id="ACKX01000055">
    <property type="protein sequence ID" value="EEJ52216.1"/>
    <property type="molecule type" value="Genomic_DNA"/>
</dbReference>
<sequence>MGNIVGEVYVLERVKNKKDIFKVANIFVVYKNDKGKKLYHNRFAYVKRVKFQKTLDGEILLGSLGK</sequence>
<organism evidence="1 2">
    <name type="scientific">Oribacterium sinus F0268</name>
    <dbReference type="NCBI Taxonomy" id="585501"/>
    <lineage>
        <taxon>Bacteria</taxon>
        <taxon>Bacillati</taxon>
        <taxon>Bacillota</taxon>
        <taxon>Clostridia</taxon>
        <taxon>Lachnospirales</taxon>
        <taxon>Lachnospiraceae</taxon>
        <taxon>Oribacterium</taxon>
    </lineage>
</organism>
<dbReference type="InParanoid" id="C2KVJ1"/>
<dbReference type="HOGENOM" id="CLU_2826944_0_0_9"/>
<evidence type="ECO:0000313" key="1">
    <source>
        <dbReference type="EMBL" id="EEJ52216.1"/>
    </source>
</evidence>
<keyword evidence="2" id="KW-1185">Reference proteome</keyword>
<dbReference type="AlphaFoldDB" id="C2KVJ1"/>
<protein>
    <submittedName>
        <fullName evidence="1">Uncharacterized protein</fullName>
    </submittedName>
</protein>
<gene>
    <name evidence="1" type="ORF">HMPREF6123_0510</name>
</gene>
<comment type="caution">
    <text evidence="1">The sequence shown here is derived from an EMBL/GenBank/DDBJ whole genome shotgun (WGS) entry which is preliminary data.</text>
</comment>
<reference evidence="1 2" key="1">
    <citation type="submission" date="2009-04" db="EMBL/GenBank/DDBJ databases">
        <authorList>
            <person name="Qin X."/>
            <person name="Bachman B."/>
            <person name="Battles P."/>
            <person name="Bell A."/>
            <person name="Bess C."/>
            <person name="Bickham C."/>
            <person name="Chaboub L."/>
            <person name="Chen D."/>
            <person name="Coyle M."/>
            <person name="Deiros D.R."/>
            <person name="Dinh H."/>
            <person name="Forbes L."/>
            <person name="Fowler G."/>
            <person name="Francisco L."/>
            <person name="Fu Q."/>
            <person name="Gubbala S."/>
            <person name="Hale W."/>
            <person name="Han Y."/>
            <person name="Hemphill L."/>
            <person name="Highlander S.K."/>
            <person name="Hirani K."/>
            <person name="Hogues M."/>
            <person name="Jackson L."/>
            <person name="Jakkamsetti A."/>
            <person name="Javaid M."/>
            <person name="Jiang H."/>
            <person name="Korchina V."/>
            <person name="Kovar C."/>
            <person name="Lara F."/>
            <person name="Lee S."/>
            <person name="Mata R."/>
            <person name="Mathew T."/>
            <person name="Moen C."/>
            <person name="Morales K."/>
            <person name="Munidasa M."/>
            <person name="Nazareth L."/>
            <person name="Ngo R."/>
            <person name="Nguyen L."/>
            <person name="Okwuonu G."/>
            <person name="Ongeri F."/>
            <person name="Patil S."/>
            <person name="Petrosino J."/>
            <person name="Pham C."/>
            <person name="Pham P."/>
            <person name="Pu L.-L."/>
            <person name="Puazo M."/>
            <person name="Raj R."/>
            <person name="Reid J."/>
            <person name="Rouhana J."/>
            <person name="Saada N."/>
            <person name="Shang Y."/>
            <person name="Simmons D."/>
            <person name="Thornton R."/>
            <person name="Warren J."/>
            <person name="Weissenberger G."/>
            <person name="Zhang J."/>
            <person name="Zhang L."/>
            <person name="Zhou C."/>
            <person name="Zhu D."/>
            <person name="Muzny D."/>
            <person name="Worley K."/>
            <person name="Gibbs R."/>
        </authorList>
    </citation>
    <scope>NUCLEOTIDE SEQUENCE [LARGE SCALE GENOMIC DNA]</scope>
    <source>
        <strain evidence="1 2">F0268</strain>
    </source>
</reference>
<proteinExistence type="predicted"/>
<accession>C2KVJ1</accession>
<evidence type="ECO:0000313" key="2">
    <source>
        <dbReference type="Proteomes" id="UP000004121"/>
    </source>
</evidence>